<keyword evidence="4" id="KW-0671">Queuosine biosynthesis</keyword>
<name>A0ABY6ZPU7_9BACL</name>
<dbReference type="Pfam" id="PF02547">
    <property type="entry name" value="Queuosine_synth"/>
    <property type="match status" value="1"/>
</dbReference>
<evidence type="ECO:0000313" key="6">
    <source>
        <dbReference type="Proteomes" id="UP001164761"/>
    </source>
</evidence>
<dbReference type="EMBL" id="CP104067">
    <property type="protein sequence ID" value="WAH44467.1"/>
    <property type="molecule type" value="Genomic_DNA"/>
</dbReference>
<dbReference type="InterPro" id="IPR036100">
    <property type="entry name" value="QueA_sf"/>
</dbReference>
<evidence type="ECO:0000256" key="3">
    <source>
        <dbReference type="ARBA" id="ARBA00022691"/>
    </source>
</evidence>
<dbReference type="PANTHER" id="PTHR30307">
    <property type="entry name" value="S-ADENOSYLMETHIONINE:TRNA RIBOSYLTRANSFERASE-ISOMERASE"/>
    <property type="match status" value="1"/>
</dbReference>
<evidence type="ECO:0000256" key="2">
    <source>
        <dbReference type="ARBA" id="ARBA00022679"/>
    </source>
</evidence>
<dbReference type="Proteomes" id="UP001164761">
    <property type="component" value="Chromosome"/>
</dbReference>
<keyword evidence="6" id="KW-1185">Reference proteome</keyword>
<dbReference type="PANTHER" id="PTHR30307:SF0">
    <property type="entry name" value="S-ADENOSYLMETHIONINE:TRNA RIBOSYLTRANSFERASE-ISOMERASE"/>
    <property type="match status" value="1"/>
</dbReference>
<dbReference type="InterPro" id="IPR042118">
    <property type="entry name" value="QueA_dom1"/>
</dbReference>
<sequence length="364" mass="40085">MKSLPAQHQADKLERGSANLSLSLGLPVSPTPATRPPEERGIARDEVKLLVLDRRTGQTQHAVFYRLADYLHPGDLLVVNTSKTLPASLPALLLQGGESMRIHLASRITETTYIVERRDAQGAADERPFQVGDRIALCMHHATVIGRFHPDSRLWYLECKADLWQLAERIGRPIRYGYLQSQPDIADFQTVFARDVGSAEMPSAARPFTERVLRGIEKKGIRIAEITLHTGVSSHEVKGSLSDHPFLPEWYSVPEETAALVNRARAQGRRVIAVGTTVVRALATATNPTTGLVRPESGWTSVVITPDTPVSSVTGLVTGLHDNDTSHLAMLYAFIHRDALAAAYAEAVKRGYLWHEFGDSNLIL</sequence>
<evidence type="ECO:0000256" key="1">
    <source>
        <dbReference type="ARBA" id="ARBA00022490"/>
    </source>
</evidence>
<reference evidence="5" key="1">
    <citation type="submission" date="2022-08" db="EMBL/GenBank/DDBJ databases">
        <title>Alicyclobacillus fastidiosus DSM 17978, complete genome.</title>
        <authorList>
            <person name="Wang Q."/>
            <person name="Cai R."/>
            <person name="Wang Z."/>
        </authorList>
    </citation>
    <scope>NUCLEOTIDE SEQUENCE</scope>
    <source>
        <strain evidence="5">DSM 17978</strain>
    </source>
</reference>
<proteinExistence type="predicted"/>
<organism evidence="5 6">
    <name type="scientific">Alicyclobacillus fastidiosus</name>
    <dbReference type="NCBI Taxonomy" id="392011"/>
    <lineage>
        <taxon>Bacteria</taxon>
        <taxon>Bacillati</taxon>
        <taxon>Bacillota</taxon>
        <taxon>Bacilli</taxon>
        <taxon>Bacillales</taxon>
        <taxon>Alicyclobacillaceae</taxon>
        <taxon>Alicyclobacillus</taxon>
    </lineage>
</organism>
<dbReference type="SUPFAM" id="SSF111337">
    <property type="entry name" value="QueA-like"/>
    <property type="match status" value="1"/>
</dbReference>
<dbReference type="Gene3D" id="2.40.10.240">
    <property type="entry name" value="QueA-like"/>
    <property type="match status" value="1"/>
</dbReference>
<dbReference type="InterPro" id="IPR003699">
    <property type="entry name" value="QueA"/>
</dbReference>
<evidence type="ECO:0000256" key="4">
    <source>
        <dbReference type="ARBA" id="ARBA00022785"/>
    </source>
</evidence>
<keyword evidence="3" id="KW-0949">S-adenosyl-L-methionine</keyword>
<keyword evidence="2" id="KW-0808">Transferase</keyword>
<dbReference type="InterPro" id="IPR042119">
    <property type="entry name" value="QueA_dom2"/>
</dbReference>
<keyword evidence="1" id="KW-0963">Cytoplasm</keyword>
<protein>
    <submittedName>
        <fullName evidence="5">S-adenosylmethionine:tRNA ribosyltransferase-isomerase</fullName>
    </submittedName>
</protein>
<evidence type="ECO:0000313" key="5">
    <source>
        <dbReference type="EMBL" id="WAH44467.1"/>
    </source>
</evidence>
<dbReference type="RefSeq" id="WP_268008357.1">
    <property type="nucleotide sequence ID" value="NZ_BSUT01000001.1"/>
</dbReference>
<accession>A0ABY6ZPU7</accession>
<gene>
    <name evidence="5" type="ORF">NZD89_01015</name>
</gene>
<dbReference type="Gene3D" id="3.40.1780.10">
    <property type="entry name" value="QueA-like"/>
    <property type="match status" value="1"/>
</dbReference>